<evidence type="ECO:0000313" key="2">
    <source>
        <dbReference type="EMBL" id="BBI52427.1"/>
    </source>
</evidence>
<dbReference type="InterPro" id="IPR000014">
    <property type="entry name" value="PAS"/>
</dbReference>
<organism evidence="2 3">
    <name type="scientific">Vreelandella olivaria</name>
    <dbReference type="NCBI Taxonomy" id="390919"/>
    <lineage>
        <taxon>Bacteria</taxon>
        <taxon>Pseudomonadati</taxon>
        <taxon>Pseudomonadota</taxon>
        <taxon>Gammaproteobacteria</taxon>
        <taxon>Oceanospirillales</taxon>
        <taxon>Halomonadaceae</taxon>
        <taxon>Vreelandella</taxon>
    </lineage>
</organism>
<keyword evidence="3" id="KW-1185">Reference proteome</keyword>
<feature type="domain" description="PAS" evidence="1">
    <location>
        <begin position="8"/>
        <end position="61"/>
    </location>
</feature>
<protein>
    <recommendedName>
        <fullName evidence="1">PAS domain-containing protein</fullName>
    </recommendedName>
</protein>
<dbReference type="InterPro" id="IPR013767">
    <property type="entry name" value="PAS_fold"/>
</dbReference>
<dbReference type="InterPro" id="IPR035965">
    <property type="entry name" value="PAS-like_dom_sf"/>
</dbReference>
<dbReference type="Pfam" id="PF00989">
    <property type="entry name" value="PAS"/>
    <property type="match status" value="1"/>
</dbReference>
<gene>
    <name evidence="2" type="ORF">HORIV_48480</name>
</gene>
<sequence length="93" mass="10830">MECQIERRTNELNLVIESAYDAYISIDAHDVILDWNRAAEVMFGWPRKEALARTITELIFPTGLPPAITVLPLYRRHDAGMILNYLLKFVLRR</sequence>
<evidence type="ECO:0000313" key="3">
    <source>
        <dbReference type="Proteomes" id="UP000289555"/>
    </source>
</evidence>
<dbReference type="CDD" id="cd00130">
    <property type="entry name" value="PAS"/>
    <property type="match status" value="1"/>
</dbReference>
<dbReference type="SMART" id="SM00091">
    <property type="entry name" value="PAS"/>
    <property type="match status" value="1"/>
</dbReference>
<dbReference type="Proteomes" id="UP000289555">
    <property type="component" value="Chromosome"/>
</dbReference>
<name>A0ABN5X6F2_9GAMM</name>
<dbReference type="Gene3D" id="3.30.450.20">
    <property type="entry name" value="PAS domain"/>
    <property type="match status" value="1"/>
</dbReference>
<evidence type="ECO:0000259" key="1">
    <source>
        <dbReference type="PROSITE" id="PS50112"/>
    </source>
</evidence>
<accession>A0ABN5X6F2</accession>
<dbReference type="SUPFAM" id="SSF55785">
    <property type="entry name" value="PYP-like sensor domain (PAS domain)"/>
    <property type="match status" value="1"/>
</dbReference>
<proteinExistence type="predicted"/>
<dbReference type="NCBIfam" id="TIGR00229">
    <property type="entry name" value="sensory_box"/>
    <property type="match status" value="1"/>
</dbReference>
<dbReference type="PROSITE" id="PS50112">
    <property type="entry name" value="PAS"/>
    <property type="match status" value="1"/>
</dbReference>
<reference evidence="3" key="1">
    <citation type="journal article" date="2019" name="Microbiol. Resour. Announc.">
        <title>Complete Genome Sequence of Halomonas olivaria, a Moderately Halophilic Bacterium Isolated from Olive Processing Effluents, Obtained by Nanopore Sequencing.</title>
        <authorList>
            <person name="Nagata S."/>
            <person name="Ii K.M."/>
            <person name="Tsukimi T."/>
            <person name="Miura M.C."/>
            <person name="Galipon J."/>
            <person name="Arakawa K."/>
        </authorList>
    </citation>
    <scope>NUCLEOTIDE SEQUENCE [LARGE SCALE GENOMIC DNA]</scope>
    <source>
        <strain evidence="3">TYRC17</strain>
    </source>
</reference>
<dbReference type="EMBL" id="AP019416">
    <property type="protein sequence ID" value="BBI52427.1"/>
    <property type="molecule type" value="Genomic_DNA"/>
</dbReference>